<sequence>MDGICNYFLNQTTSGVMEGINNRLKLIKRKAYGFSSFDNFRARLLAFFSD</sequence>
<reference evidence="2" key="1">
    <citation type="submission" date="2020-10" db="EMBL/GenBank/DDBJ databases">
        <authorList>
            <person name="Castelo-Branco R."/>
            <person name="Eusebio N."/>
            <person name="Adriana R."/>
            <person name="Vieira A."/>
            <person name="Brugerolle De Fraissinette N."/>
            <person name="Rezende De Castro R."/>
            <person name="Schneider M.P."/>
            <person name="Vasconcelos V."/>
            <person name="Leao P.N."/>
        </authorList>
    </citation>
    <scope>NUCLEOTIDE SEQUENCE</scope>
    <source>
        <strain evidence="2">LEGE 07310</strain>
    </source>
</reference>
<comment type="caution">
    <text evidence="2">The sequence shown here is derived from an EMBL/GenBank/DDBJ whole genome shotgun (WGS) entry which is preliminary data.</text>
</comment>
<organism evidence="2 3">
    <name type="scientific">Vasconcelosia minhoensis LEGE 07310</name>
    <dbReference type="NCBI Taxonomy" id="915328"/>
    <lineage>
        <taxon>Bacteria</taxon>
        <taxon>Bacillati</taxon>
        <taxon>Cyanobacteriota</taxon>
        <taxon>Cyanophyceae</taxon>
        <taxon>Nodosilineales</taxon>
        <taxon>Cymatolegaceae</taxon>
        <taxon>Vasconcelosia</taxon>
        <taxon>Vasconcelosia minhoensis</taxon>
    </lineage>
</organism>
<dbReference type="Proteomes" id="UP000636505">
    <property type="component" value="Unassembled WGS sequence"/>
</dbReference>
<dbReference type="AlphaFoldDB" id="A0A8J7A531"/>
<dbReference type="EMBL" id="JADEXG010000003">
    <property type="protein sequence ID" value="MBE9076090.1"/>
    <property type="molecule type" value="Genomic_DNA"/>
</dbReference>
<accession>A0A8J7A531</accession>
<dbReference type="InterPro" id="IPR002560">
    <property type="entry name" value="Transposase_DDE"/>
</dbReference>
<gene>
    <name evidence="2" type="ORF">IQ241_02070</name>
</gene>
<evidence type="ECO:0000259" key="1">
    <source>
        <dbReference type="Pfam" id="PF01610"/>
    </source>
</evidence>
<name>A0A8J7A531_9CYAN</name>
<feature type="domain" description="Transposase IS204/IS1001/IS1096/IS1165 DDE" evidence="1">
    <location>
        <begin position="2"/>
        <end position="44"/>
    </location>
</feature>
<evidence type="ECO:0000313" key="2">
    <source>
        <dbReference type="EMBL" id="MBE9076090.1"/>
    </source>
</evidence>
<keyword evidence="3" id="KW-1185">Reference proteome</keyword>
<evidence type="ECO:0000313" key="3">
    <source>
        <dbReference type="Proteomes" id="UP000636505"/>
    </source>
</evidence>
<dbReference type="Pfam" id="PF01610">
    <property type="entry name" value="DDE_Tnp_ISL3"/>
    <property type="match status" value="1"/>
</dbReference>
<proteinExistence type="predicted"/>
<protein>
    <submittedName>
        <fullName evidence="2">Transposase</fullName>
    </submittedName>
</protein>